<dbReference type="InterPro" id="IPR009875">
    <property type="entry name" value="PilZ_domain"/>
</dbReference>
<dbReference type="RefSeq" id="WP_106158977.1">
    <property type="nucleotide sequence ID" value="NZ_PVTT01000001.1"/>
</dbReference>
<dbReference type="Proteomes" id="UP000238801">
    <property type="component" value="Unassembled WGS sequence"/>
</dbReference>
<feature type="domain" description="PilZ" evidence="2">
    <location>
        <begin position="6"/>
        <end position="76"/>
    </location>
</feature>
<evidence type="ECO:0000313" key="4">
    <source>
        <dbReference type="Proteomes" id="UP000238801"/>
    </source>
</evidence>
<proteinExistence type="predicted"/>
<dbReference type="AlphaFoldDB" id="A0A2T0X6A1"/>
<evidence type="ECO:0000313" key="3">
    <source>
        <dbReference type="EMBL" id="PRY94482.1"/>
    </source>
</evidence>
<evidence type="ECO:0000259" key="2">
    <source>
        <dbReference type="Pfam" id="PF07238"/>
    </source>
</evidence>
<gene>
    <name evidence="3" type="ORF">BCF33_0073</name>
</gene>
<dbReference type="GO" id="GO:0035438">
    <property type="term" value="F:cyclic-di-GMP binding"/>
    <property type="evidence" value="ECO:0007669"/>
    <property type="project" value="InterPro"/>
</dbReference>
<sequence length="121" mass="12842">MQTRIRRSPAAMPVRIDGRRGPLQGRIDNISRTGARLRHGGEVPKGERLAIRLAGEDVTVTVLWSRGPLAGIRFAGPLAPERLAAIAGGERPELEEGAPQRVPAPGPPSSSCGMCRCSAMI</sequence>
<keyword evidence="4" id="KW-1185">Reference proteome</keyword>
<reference evidence="3 4" key="1">
    <citation type="submission" date="2018-03" db="EMBL/GenBank/DDBJ databases">
        <title>Genomic Encyclopedia of Archaeal and Bacterial Type Strains, Phase II (KMG-II): from individual species to whole genera.</title>
        <authorList>
            <person name="Goeker M."/>
        </authorList>
    </citation>
    <scope>NUCLEOTIDE SEQUENCE [LARGE SCALE GENOMIC DNA]</scope>
    <source>
        <strain evidence="3 4">DSM 29318</strain>
    </source>
</reference>
<accession>A0A2T0X6A1</accession>
<dbReference type="Pfam" id="PF07238">
    <property type="entry name" value="PilZ"/>
    <property type="match status" value="1"/>
</dbReference>
<organism evidence="3 4">
    <name type="scientific">Hasllibacter halocynthiae</name>
    <dbReference type="NCBI Taxonomy" id="595589"/>
    <lineage>
        <taxon>Bacteria</taxon>
        <taxon>Pseudomonadati</taxon>
        <taxon>Pseudomonadota</taxon>
        <taxon>Alphaproteobacteria</taxon>
        <taxon>Rhodobacterales</taxon>
        <taxon>Roseobacteraceae</taxon>
        <taxon>Hasllibacter</taxon>
    </lineage>
</organism>
<feature type="region of interest" description="Disordered" evidence="1">
    <location>
        <begin position="1"/>
        <end position="27"/>
    </location>
</feature>
<dbReference type="SUPFAM" id="SSF141371">
    <property type="entry name" value="PilZ domain-like"/>
    <property type="match status" value="1"/>
</dbReference>
<dbReference type="EMBL" id="PVTT01000001">
    <property type="protein sequence ID" value="PRY94482.1"/>
    <property type="molecule type" value="Genomic_DNA"/>
</dbReference>
<protein>
    <submittedName>
        <fullName evidence="3">PilZ domain-containing protein</fullName>
    </submittedName>
</protein>
<comment type="caution">
    <text evidence="3">The sequence shown here is derived from an EMBL/GenBank/DDBJ whole genome shotgun (WGS) entry which is preliminary data.</text>
</comment>
<name>A0A2T0X6A1_9RHOB</name>
<dbReference type="OrthoDB" id="7472137at2"/>
<evidence type="ECO:0000256" key="1">
    <source>
        <dbReference type="SAM" id="MobiDB-lite"/>
    </source>
</evidence>